<evidence type="ECO:0008006" key="5">
    <source>
        <dbReference type="Google" id="ProtNLM"/>
    </source>
</evidence>
<keyword evidence="2" id="KW-0732">Signal</keyword>
<dbReference type="AlphaFoldDB" id="A0A0A6VSU0"/>
<dbReference type="OrthoDB" id="4883126at2"/>
<feature type="signal peptide" evidence="2">
    <location>
        <begin position="1"/>
        <end position="25"/>
    </location>
</feature>
<proteinExistence type="predicted"/>
<evidence type="ECO:0000313" key="3">
    <source>
        <dbReference type="EMBL" id="KHD96864.1"/>
    </source>
</evidence>
<protein>
    <recommendedName>
        <fullName evidence="5">Lipoprotein</fullName>
    </recommendedName>
</protein>
<dbReference type="EMBL" id="JSUH01000012">
    <property type="protein sequence ID" value="KHD96864.1"/>
    <property type="molecule type" value="Genomic_DNA"/>
</dbReference>
<evidence type="ECO:0000256" key="2">
    <source>
        <dbReference type="SAM" id="SignalP"/>
    </source>
</evidence>
<reference evidence="3 4" key="1">
    <citation type="journal article" date="2003" name="Int. J. Syst. Evol. Microbiol.">
        <title>Kocuria polaris sp. nov., an orange-pigmented psychrophilic bacterium isolated from an Antarctic cyanobacterial mat sample.</title>
        <authorList>
            <person name="Reddy G.S."/>
            <person name="Prakash J.S."/>
            <person name="Prabahar V."/>
            <person name="Matsumoto G.I."/>
            <person name="Stackebrandt E."/>
            <person name="Shivaji S."/>
        </authorList>
    </citation>
    <scope>NUCLEOTIDE SEQUENCE [LARGE SCALE GENOMIC DNA]</scope>
    <source>
        <strain evidence="3 4">CMS 76or</strain>
    </source>
</reference>
<feature type="compositionally biased region" description="Low complexity" evidence="1">
    <location>
        <begin position="37"/>
        <end position="64"/>
    </location>
</feature>
<gene>
    <name evidence="3" type="ORF">GY22_13595</name>
</gene>
<accession>A0A0A6VSU0</accession>
<organism evidence="3 4">
    <name type="scientific">Kocuria rosea subsp. polaris</name>
    <dbReference type="NCBI Taxonomy" id="136273"/>
    <lineage>
        <taxon>Bacteria</taxon>
        <taxon>Bacillati</taxon>
        <taxon>Actinomycetota</taxon>
        <taxon>Actinomycetes</taxon>
        <taxon>Micrococcales</taxon>
        <taxon>Micrococcaceae</taxon>
        <taxon>Kocuria</taxon>
    </lineage>
</organism>
<evidence type="ECO:0000256" key="1">
    <source>
        <dbReference type="SAM" id="MobiDB-lite"/>
    </source>
</evidence>
<name>A0A0A6VSU0_KOCRO</name>
<comment type="caution">
    <text evidence="3">The sequence shown here is derived from an EMBL/GenBank/DDBJ whole genome shotgun (WGS) entry which is preliminary data.</text>
</comment>
<dbReference type="RefSeq" id="WP_035928665.1">
    <property type="nucleotide sequence ID" value="NZ_JSUH01000012.1"/>
</dbReference>
<dbReference type="Proteomes" id="UP000030466">
    <property type="component" value="Unassembled WGS sequence"/>
</dbReference>
<sequence length="187" mass="19017">MSTTPTTTTPRLSVVMLCLSAGVLAGCGSTQSPDPAPGTGTAESSSTAQSSASLPAAAPAPGTGNESTGGYVGAYDEAFHAELSSYTGQQVSLTGEVGDLIRSRSAYELTSPTSPDLDPLLISAAYAVPDLQIGDTVTVTGTLREGFEPPVVEEAVTGDEEAGFYDQHLGQPYLDEAQVEILDSPAS</sequence>
<feature type="region of interest" description="Disordered" evidence="1">
    <location>
        <begin position="29"/>
        <end position="69"/>
    </location>
</feature>
<evidence type="ECO:0000313" key="4">
    <source>
        <dbReference type="Proteomes" id="UP000030466"/>
    </source>
</evidence>
<feature type="chain" id="PRO_5039295637" description="Lipoprotein" evidence="2">
    <location>
        <begin position="26"/>
        <end position="187"/>
    </location>
</feature>
<keyword evidence="4" id="KW-1185">Reference proteome</keyword>